<keyword evidence="4" id="KW-1185">Reference proteome</keyword>
<proteinExistence type="predicted"/>
<dbReference type="Pfam" id="PF01230">
    <property type="entry name" value="HIT"/>
    <property type="match status" value="1"/>
</dbReference>
<dbReference type="InterPro" id="IPR036265">
    <property type="entry name" value="HIT-like_sf"/>
</dbReference>
<sequence>MSGGPTHTDCIFCGIAEGRLPASIVHRDAHWLAVMDIHPIRAGHVLILPKRHVGRIAELEPAAQRRLFALADAVLRAQEAEGLAAGGGNLLLNDGVAANQHIPHLHLHCIPRRRGDTAAFGLRLLARTVGLFGPRAERARLDALAGALAARVRKDAAVRTEPEPGDASAR</sequence>
<evidence type="ECO:0000256" key="1">
    <source>
        <dbReference type="PROSITE-ProRule" id="PRU00464"/>
    </source>
</evidence>
<dbReference type="GO" id="GO:0008168">
    <property type="term" value="F:methyltransferase activity"/>
    <property type="evidence" value="ECO:0007669"/>
    <property type="project" value="UniProtKB-KW"/>
</dbReference>
<comment type="caution">
    <text evidence="3">The sequence shown here is derived from an EMBL/GenBank/DDBJ whole genome shotgun (WGS) entry which is preliminary data.</text>
</comment>
<reference evidence="4" key="1">
    <citation type="journal article" date="2019" name="Int. J. Syst. Evol. Microbiol.">
        <title>The Global Catalogue of Microorganisms (GCM) 10K type strain sequencing project: providing services to taxonomists for standard genome sequencing and annotation.</title>
        <authorList>
            <consortium name="The Broad Institute Genomics Platform"/>
            <consortium name="The Broad Institute Genome Sequencing Center for Infectious Disease"/>
            <person name="Wu L."/>
            <person name="Ma J."/>
        </authorList>
    </citation>
    <scope>NUCLEOTIDE SEQUENCE [LARGE SCALE GENOMIC DNA]</scope>
    <source>
        <strain evidence="4">CGMCC 1.13574</strain>
    </source>
</reference>
<feature type="short sequence motif" description="Histidine triad motif" evidence="1">
    <location>
        <begin position="104"/>
        <end position="108"/>
    </location>
</feature>
<dbReference type="PANTHER" id="PTHR46648:SF1">
    <property type="entry name" value="ADENOSINE 5'-MONOPHOSPHORAMIDASE HNT1"/>
    <property type="match status" value="1"/>
</dbReference>
<name>A0ABV9NM64_9GAMM</name>
<dbReference type="RefSeq" id="WP_377003665.1">
    <property type="nucleotide sequence ID" value="NZ_JBHSGG010000015.1"/>
</dbReference>
<dbReference type="EMBL" id="JBHSGG010000015">
    <property type="protein sequence ID" value="MFC4727653.1"/>
    <property type="molecule type" value="Genomic_DNA"/>
</dbReference>
<protein>
    <submittedName>
        <fullName evidence="3">HIT family protein</fullName>
        <ecNumber evidence="3">2.1.1.-</ecNumber>
    </submittedName>
</protein>
<dbReference type="EC" id="2.1.1.-" evidence="3"/>
<dbReference type="InterPro" id="IPR011146">
    <property type="entry name" value="HIT-like"/>
</dbReference>
<keyword evidence="3" id="KW-0808">Transferase</keyword>
<dbReference type="Proteomes" id="UP001595892">
    <property type="component" value="Unassembled WGS sequence"/>
</dbReference>
<keyword evidence="3" id="KW-0489">Methyltransferase</keyword>
<dbReference type="Gene3D" id="3.30.428.10">
    <property type="entry name" value="HIT-like"/>
    <property type="match status" value="1"/>
</dbReference>
<feature type="domain" description="HIT" evidence="2">
    <location>
        <begin position="11"/>
        <end position="119"/>
    </location>
</feature>
<evidence type="ECO:0000313" key="4">
    <source>
        <dbReference type="Proteomes" id="UP001595892"/>
    </source>
</evidence>
<dbReference type="SUPFAM" id="SSF54197">
    <property type="entry name" value="HIT-like"/>
    <property type="match status" value="1"/>
</dbReference>
<gene>
    <name evidence="3" type="ORF">ACFO3Q_05665</name>
</gene>
<dbReference type="PANTHER" id="PTHR46648">
    <property type="entry name" value="HIT FAMILY PROTEIN 1"/>
    <property type="match status" value="1"/>
</dbReference>
<accession>A0ABV9NM64</accession>
<dbReference type="InterPro" id="IPR001310">
    <property type="entry name" value="Histidine_triad_HIT"/>
</dbReference>
<dbReference type="GO" id="GO:0032259">
    <property type="term" value="P:methylation"/>
    <property type="evidence" value="ECO:0007669"/>
    <property type="project" value="UniProtKB-KW"/>
</dbReference>
<dbReference type="PROSITE" id="PS51084">
    <property type="entry name" value="HIT_2"/>
    <property type="match status" value="1"/>
</dbReference>
<evidence type="ECO:0000313" key="3">
    <source>
        <dbReference type="EMBL" id="MFC4727653.1"/>
    </source>
</evidence>
<organism evidence="3 4">
    <name type="scientific">Coralloluteibacterium thermophilum</name>
    <dbReference type="NCBI Taxonomy" id="2707049"/>
    <lineage>
        <taxon>Bacteria</taxon>
        <taxon>Pseudomonadati</taxon>
        <taxon>Pseudomonadota</taxon>
        <taxon>Gammaproteobacteria</taxon>
        <taxon>Lysobacterales</taxon>
        <taxon>Lysobacteraceae</taxon>
        <taxon>Coralloluteibacterium</taxon>
    </lineage>
</organism>
<evidence type="ECO:0000259" key="2">
    <source>
        <dbReference type="PROSITE" id="PS51084"/>
    </source>
</evidence>
<dbReference type="PRINTS" id="PR00332">
    <property type="entry name" value="HISTRIAD"/>
</dbReference>